<organism evidence="1 2">
    <name type="scientific">Sungkyunkwania multivorans</name>
    <dbReference type="NCBI Taxonomy" id="1173618"/>
    <lineage>
        <taxon>Bacteria</taxon>
        <taxon>Pseudomonadati</taxon>
        <taxon>Bacteroidota</taxon>
        <taxon>Flavobacteriia</taxon>
        <taxon>Flavobacteriales</taxon>
        <taxon>Flavobacteriaceae</taxon>
        <taxon>Sungkyunkwania</taxon>
    </lineage>
</organism>
<accession>A0ABW3CWL8</accession>
<proteinExistence type="predicted"/>
<evidence type="ECO:0008006" key="3">
    <source>
        <dbReference type="Google" id="ProtNLM"/>
    </source>
</evidence>
<sequence>MNTYSNIPLNQLPVYKKAIEIFSLSRRIASYLTYDKDLLQMEFSKERVDHEAGDLVMQSLGLAPSIAAVQTQQSYLLKMQHAQSLRKLTIGIGKLCERLEASSAEGKEFLQLLRKELKKFRKLQRDWMATLR</sequence>
<dbReference type="RefSeq" id="WP_386404511.1">
    <property type="nucleotide sequence ID" value="NZ_JBHTJH010000004.1"/>
</dbReference>
<gene>
    <name evidence="1" type="ORF">ACFQ1M_04510</name>
</gene>
<dbReference type="EMBL" id="JBHTJH010000004">
    <property type="protein sequence ID" value="MFD0861457.1"/>
    <property type="molecule type" value="Genomic_DNA"/>
</dbReference>
<protein>
    <recommendedName>
        <fullName evidence="3">Four helix bundle protein</fullName>
    </recommendedName>
</protein>
<reference evidence="2" key="1">
    <citation type="journal article" date="2019" name="Int. J. Syst. Evol. Microbiol.">
        <title>The Global Catalogue of Microorganisms (GCM) 10K type strain sequencing project: providing services to taxonomists for standard genome sequencing and annotation.</title>
        <authorList>
            <consortium name="The Broad Institute Genomics Platform"/>
            <consortium name="The Broad Institute Genome Sequencing Center for Infectious Disease"/>
            <person name="Wu L."/>
            <person name="Ma J."/>
        </authorList>
    </citation>
    <scope>NUCLEOTIDE SEQUENCE [LARGE SCALE GENOMIC DNA]</scope>
    <source>
        <strain evidence="2">CCUG 62952</strain>
    </source>
</reference>
<dbReference type="Proteomes" id="UP001596978">
    <property type="component" value="Unassembled WGS sequence"/>
</dbReference>
<name>A0ABW3CWL8_9FLAO</name>
<keyword evidence="2" id="KW-1185">Reference proteome</keyword>
<comment type="caution">
    <text evidence="1">The sequence shown here is derived from an EMBL/GenBank/DDBJ whole genome shotgun (WGS) entry which is preliminary data.</text>
</comment>
<evidence type="ECO:0000313" key="2">
    <source>
        <dbReference type="Proteomes" id="UP001596978"/>
    </source>
</evidence>
<evidence type="ECO:0000313" key="1">
    <source>
        <dbReference type="EMBL" id="MFD0861457.1"/>
    </source>
</evidence>